<feature type="compositionally biased region" description="Pro residues" evidence="4">
    <location>
        <begin position="645"/>
        <end position="658"/>
    </location>
</feature>
<dbReference type="GO" id="GO:0005634">
    <property type="term" value="C:nucleus"/>
    <property type="evidence" value="ECO:0007669"/>
    <property type="project" value="UniProtKB-SubCell"/>
</dbReference>
<dbReference type="InterPro" id="IPR010301">
    <property type="entry name" value="RRP1"/>
</dbReference>
<comment type="subcellular location">
    <subcellularLocation>
        <location evidence="1">Nucleus</location>
    </subcellularLocation>
</comment>
<organism evidence="5 6">
    <name type="scientific">Hipposideros armiger</name>
    <name type="common">Great Himalayan leaf-nosed bat</name>
    <dbReference type="NCBI Taxonomy" id="186990"/>
    <lineage>
        <taxon>Eukaryota</taxon>
        <taxon>Metazoa</taxon>
        <taxon>Chordata</taxon>
        <taxon>Craniata</taxon>
        <taxon>Vertebrata</taxon>
        <taxon>Euteleostomi</taxon>
        <taxon>Mammalia</taxon>
        <taxon>Eutheria</taxon>
        <taxon>Laurasiatheria</taxon>
        <taxon>Chiroptera</taxon>
        <taxon>Yinpterochiroptera</taxon>
        <taxon>Rhinolophoidea</taxon>
        <taxon>Hipposideridae</taxon>
        <taxon>Hipposideros</taxon>
    </lineage>
</organism>
<dbReference type="Proteomes" id="UP000694851">
    <property type="component" value="Unplaced"/>
</dbReference>
<evidence type="ECO:0000313" key="5">
    <source>
        <dbReference type="Proteomes" id="UP000694851"/>
    </source>
</evidence>
<accession>A0A8B7T774</accession>
<dbReference type="Pfam" id="PF05997">
    <property type="entry name" value="Nop52"/>
    <property type="match status" value="1"/>
</dbReference>
<evidence type="ECO:0000313" key="6">
    <source>
        <dbReference type="RefSeq" id="XP_019521552.1"/>
    </source>
</evidence>
<feature type="region of interest" description="Disordered" evidence="4">
    <location>
        <begin position="340"/>
        <end position="366"/>
    </location>
</feature>
<dbReference type="KEGG" id="hai:109395182"/>
<feature type="region of interest" description="Disordered" evidence="4">
    <location>
        <begin position="63"/>
        <end position="96"/>
    </location>
</feature>
<feature type="compositionally biased region" description="Basic residues" evidence="4">
    <location>
        <begin position="71"/>
        <end position="86"/>
    </location>
</feature>
<dbReference type="CTD" id="23076"/>
<keyword evidence="5" id="KW-1185">Reference proteome</keyword>
<evidence type="ECO:0000256" key="3">
    <source>
        <dbReference type="ARBA" id="ARBA00023242"/>
    </source>
</evidence>
<dbReference type="PANTHER" id="PTHR13026">
    <property type="entry name" value="NNP-1 PROTEIN NOVEL NUCLEAR PROTEIN 1 NOP52"/>
    <property type="match status" value="1"/>
</dbReference>
<feature type="compositionally biased region" description="Basic residues" evidence="4">
    <location>
        <begin position="510"/>
        <end position="519"/>
    </location>
</feature>
<name>A0A8B7T774_HIPAR</name>
<reference evidence="6" key="1">
    <citation type="submission" date="2025-08" db="UniProtKB">
        <authorList>
            <consortium name="RefSeq"/>
        </authorList>
    </citation>
    <scope>IDENTIFICATION</scope>
    <source>
        <tissue evidence="6">Muscle</tissue>
    </source>
</reference>
<evidence type="ECO:0000256" key="4">
    <source>
        <dbReference type="SAM" id="MobiDB-lite"/>
    </source>
</evidence>
<evidence type="ECO:0000256" key="2">
    <source>
        <dbReference type="ARBA" id="ARBA00006374"/>
    </source>
</evidence>
<dbReference type="PANTHER" id="PTHR13026:SF2">
    <property type="entry name" value="RIBOSOMAL RNA PROCESSING PROTEIN 1 HOMOLOG B"/>
    <property type="match status" value="1"/>
</dbReference>
<feature type="compositionally biased region" description="Basic and acidic residues" evidence="4">
    <location>
        <begin position="482"/>
        <end position="495"/>
    </location>
</feature>
<evidence type="ECO:0000256" key="1">
    <source>
        <dbReference type="ARBA" id="ARBA00004123"/>
    </source>
</evidence>
<gene>
    <name evidence="6" type="primary">RRP1B</name>
</gene>
<dbReference type="GO" id="GO:0006364">
    <property type="term" value="P:rRNA processing"/>
    <property type="evidence" value="ECO:0007669"/>
    <property type="project" value="InterPro"/>
</dbReference>
<dbReference type="AlphaFoldDB" id="A0A8B7T774"/>
<keyword evidence="3" id="KW-0539">Nucleus</keyword>
<comment type="similarity">
    <text evidence="2">Belongs to the RRP1 family.</text>
</comment>
<feature type="region of interest" description="Disordered" evidence="4">
    <location>
        <begin position="768"/>
        <end position="793"/>
    </location>
</feature>
<sequence length="865" mass="96523">MGLPSTFRQEAEGRPFSQSPTRRGGPRSTMNSVPFISWNGCRIKWRVWPRGARPQKALRAAAGACVTPSSRARRHSAAHRPRRLLRSRPQGSTRQRREAEVLWAAAGDAALGARAPAMQPAEIQFAQRLASHEKGIRDRAVKKLRQYISVKTQRETGGFSQEELLKIWKGLFYCMWVQDNPPLQEELANTISQLIHVVNNSEAQHLFIQTFWQTMNREWTGMDRPRLDRYQMLTRLVLRQSFEVLKRNGWEESRVQLLLDVLMKEVLHPESQSPNGVKFHFIDIYLDELSKVGGKELLADQNLKFIDPFCKIVAKTKDHTLVQTIARGVFEVIVDQSPLEPEDTVEEQKTKVGDSNLSEEETSENEVMWTQTLSKKRTALGKYHSRKDGLCDGDARDDGGNLEDTGPLLQFDYEAIANQLLEIASRRSIPSFNRRRLSKLVRKFQSISEAGTVPQVRFAEDISADEDDQTVSQGRPKKKGNKLLEKTSAEKEKGNKFFLAEEEEREGGGQKRKRKKKNHVQPEHLGFKVKAMAPEQNGDGEPEAGAVVLGTAGTPSSREPSCWEHRPSNPPTQNRRRRHRKRGPRVQGQSAESAVSPLEGLFQGGPSSGRAQVPAHASPDDGAPALKRKRKLGPPLVNGSGPPTLAWPPPGQENPPVSPADRGDCPATPPLGGRLKKKKGDSSSLDLYNLSTQKTAIFKKRKKMKDMLNLNLVEHSQVLESELKLVQALGSSGPFSPLKRKKLRTENDFVKFDTPFLPKPVFFRKAKSSTAPASGSPATQLNKTPSSSKKVTFGLNRNMTAEFKKTDKSILVSPTGPSRVAFNPEQRPLHGVLKTPTCSPACTLLGTKKPLTATPKRRPTAMDFF</sequence>
<dbReference type="RefSeq" id="XP_019521552.1">
    <property type="nucleotide sequence ID" value="XM_019666007.1"/>
</dbReference>
<protein>
    <submittedName>
        <fullName evidence="6">Ribosomal RNA processing protein 1 homolog B</fullName>
    </submittedName>
</protein>
<dbReference type="OrthoDB" id="2019504at2759"/>
<feature type="region of interest" description="Disordered" evidence="4">
    <location>
        <begin position="1"/>
        <end position="31"/>
    </location>
</feature>
<dbReference type="GO" id="GO:0030688">
    <property type="term" value="C:preribosome, small subunit precursor"/>
    <property type="evidence" value="ECO:0007669"/>
    <property type="project" value="InterPro"/>
</dbReference>
<feature type="compositionally biased region" description="Basic residues" evidence="4">
    <location>
        <begin position="574"/>
        <end position="584"/>
    </location>
</feature>
<feature type="compositionally biased region" description="Polar residues" evidence="4">
    <location>
        <begin position="780"/>
        <end position="793"/>
    </location>
</feature>
<proteinExistence type="inferred from homology"/>
<dbReference type="GeneID" id="109395182"/>
<feature type="region of interest" description="Disordered" evidence="4">
    <location>
        <begin position="464"/>
        <end position="686"/>
    </location>
</feature>
<feature type="compositionally biased region" description="Low complexity" evidence="4">
    <location>
        <begin position="768"/>
        <end position="779"/>
    </location>
</feature>